<protein>
    <recommendedName>
        <fullName evidence="5">Heat shock factor binding protein 1</fullName>
    </recommendedName>
</protein>
<feature type="region of interest" description="Disordered" evidence="2">
    <location>
        <begin position="74"/>
        <end position="105"/>
    </location>
</feature>
<reference evidence="3 4" key="1">
    <citation type="submission" date="2018-02" db="EMBL/GenBank/DDBJ databases">
        <title>The genomes of Aspergillus section Nigri reveals drivers in fungal speciation.</title>
        <authorList>
            <consortium name="DOE Joint Genome Institute"/>
            <person name="Vesth T.C."/>
            <person name="Nybo J."/>
            <person name="Theobald S."/>
            <person name="Brandl J."/>
            <person name="Frisvad J.C."/>
            <person name="Nielsen K.F."/>
            <person name="Lyhne E.K."/>
            <person name="Kogle M.E."/>
            <person name="Kuo A."/>
            <person name="Riley R."/>
            <person name="Clum A."/>
            <person name="Nolan M."/>
            <person name="Lipzen A."/>
            <person name="Salamov A."/>
            <person name="Henrissat B."/>
            <person name="Wiebenga A."/>
            <person name="De vries R.P."/>
            <person name="Grigoriev I.V."/>
            <person name="Mortensen U.H."/>
            <person name="Andersen M.R."/>
            <person name="Baker S.E."/>
        </authorList>
    </citation>
    <scope>NUCLEOTIDE SEQUENCE [LARGE SCALE GENOMIC DNA]</scope>
    <source>
        <strain evidence="3 4">CBS 121593</strain>
    </source>
</reference>
<evidence type="ECO:0000256" key="2">
    <source>
        <dbReference type="SAM" id="MobiDB-lite"/>
    </source>
</evidence>
<name>A0A395GZ64_9EURO</name>
<evidence type="ECO:0000256" key="1">
    <source>
        <dbReference type="ARBA" id="ARBA00006349"/>
    </source>
</evidence>
<dbReference type="OrthoDB" id="4159489at2759"/>
<dbReference type="GO" id="GO:0003714">
    <property type="term" value="F:transcription corepressor activity"/>
    <property type="evidence" value="ECO:0007669"/>
    <property type="project" value="InterPro"/>
</dbReference>
<sequence length="105" mass="10811">MSTEPSPPLTTTETVPPPTTSTQTTDPQGQFSAAVDDLLDQLQHKFDGVSREMFGKLDDMARRLDELEASFTVVDGTTGSTTATGGASGTGSGSNVGTTTGSPEK</sequence>
<feature type="compositionally biased region" description="Low complexity" evidence="2">
    <location>
        <begin position="76"/>
        <end position="85"/>
    </location>
</feature>
<dbReference type="Gene3D" id="1.20.5.430">
    <property type="match status" value="1"/>
</dbReference>
<evidence type="ECO:0000313" key="3">
    <source>
        <dbReference type="EMBL" id="RAL00877.1"/>
    </source>
</evidence>
<feature type="region of interest" description="Disordered" evidence="2">
    <location>
        <begin position="1"/>
        <end position="28"/>
    </location>
</feature>
<dbReference type="VEuPathDB" id="FungiDB:BO80DRAFT_382276"/>
<dbReference type="EMBL" id="KZ824438">
    <property type="protein sequence ID" value="RAL00877.1"/>
    <property type="molecule type" value="Genomic_DNA"/>
</dbReference>
<gene>
    <name evidence="3" type="ORF">BO80DRAFT_382276</name>
</gene>
<dbReference type="InterPro" id="IPR009643">
    <property type="entry name" value="HS1-bd"/>
</dbReference>
<comment type="similarity">
    <text evidence="1">Belongs to the HSBP1 family.</text>
</comment>
<evidence type="ECO:0008006" key="5">
    <source>
        <dbReference type="Google" id="ProtNLM"/>
    </source>
</evidence>
<proteinExistence type="inferred from homology"/>
<accession>A0A395GZ64</accession>
<dbReference type="STRING" id="1448316.A0A395GZ64"/>
<organism evidence="3 4">
    <name type="scientific">Aspergillus ibericus CBS 121593</name>
    <dbReference type="NCBI Taxonomy" id="1448316"/>
    <lineage>
        <taxon>Eukaryota</taxon>
        <taxon>Fungi</taxon>
        <taxon>Dikarya</taxon>
        <taxon>Ascomycota</taxon>
        <taxon>Pezizomycotina</taxon>
        <taxon>Eurotiomycetes</taxon>
        <taxon>Eurotiomycetidae</taxon>
        <taxon>Eurotiales</taxon>
        <taxon>Aspergillaceae</taxon>
        <taxon>Aspergillus</taxon>
        <taxon>Aspergillus subgen. Circumdati</taxon>
    </lineage>
</organism>
<dbReference type="GeneID" id="37221752"/>
<dbReference type="Proteomes" id="UP000249402">
    <property type="component" value="Unassembled WGS sequence"/>
</dbReference>
<dbReference type="AlphaFoldDB" id="A0A395GZ64"/>
<dbReference type="RefSeq" id="XP_025575204.1">
    <property type="nucleotide sequence ID" value="XM_025716887.1"/>
</dbReference>
<feature type="compositionally biased region" description="Low complexity" evidence="2">
    <location>
        <begin position="9"/>
        <end position="27"/>
    </location>
</feature>
<feature type="compositionally biased region" description="Low complexity" evidence="2">
    <location>
        <begin position="95"/>
        <end position="105"/>
    </location>
</feature>
<evidence type="ECO:0000313" key="4">
    <source>
        <dbReference type="Proteomes" id="UP000249402"/>
    </source>
</evidence>
<keyword evidence="4" id="KW-1185">Reference proteome</keyword>
<dbReference type="Pfam" id="PF06825">
    <property type="entry name" value="HSBP1"/>
    <property type="match status" value="1"/>
</dbReference>